<dbReference type="NCBIfam" id="TIGR04126">
    <property type="entry name" value="PGF_CTERM"/>
    <property type="match status" value="1"/>
</dbReference>
<keyword evidence="10 14" id="KW-1133">Transmembrane helix</keyword>
<evidence type="ECO:0000256" key="5">
    <source>
        <dbReference type="ARBA" id="ARBA00022512"/>
    </source>
</evidence>
<evidence type="ECO:0000256" key="3">
    <source>
        <dbReference type="ARBA" id="ARBA00009327"/>
    </source>
</evidence>
<keyword evidence="8 14" id="KW-0812">Transmembrane</keyword>
<evidence type="ECO:0000313" key="19">
    <source>
        <dbReference type="Proteomes" id="UP000663064"/>
    </source>
</evidence>
<dbReference type="Pfam" id="PF25162">
    <property type="entry name" value="DUF7827"/>
    <property type="match status" value="1"/>
</dbReference>
<dbReference type="InterPro" id="IPR045474">
    <property type="entry name" value="GEVED"/>
</dbReference>
<evidence type="ECO:0000259" key="16">
    <source>
        <dbReference type="Pfam" id="PF20009"/>
    </source>
</evidence>
<comment type="subcellular location">
    <subcellularLocation>
        <location evidence="1">Cell membrane</location>
    </subcellularLocation>
    <subcellularLocation>
        <location evidence="2">Secreted</location>
        <location evidence="2">Cell wall</location>
        <location evidence="2">S-layer</location>
    </subcellularLocation>
</comment>
<feature type="domain" description="DUF7827" evidence="17">
    <location>
        <begin position="392"/>
        <end position="504"/>
    </location>
</feature>
<evidence type="ECO:0000256" key="4">
    <source>
        <dbReference type="ARBA" id="ARBA00022475"/>
    </source>
</evidence>
<gene>
    <name evidence="18" type="primary">csg</name>
    <name evidence="18" type="ORF">HfgLR_04635</name>
</gene>
<dbReference type="Pfam" id="PF20009">
    <property type="entry name" value="GEVED"/>
    <property type="match status" value="1"/>
</dbReference>
<organism evidence="18 19">
    <name type="scientific">Haloferax gibbonsii</name>
    <dbReference type="NCBI Taxonomy" id="35746"/>
    <lineage>
        <taxon>Archaea</taxon>
        <taxon>Methanobacteriati</taxon>
        <taxon>Methanobacteriota</taxon>
        <taxon>Stenosarchaea group</taxon>
        <taxon>Halobacteria</taxon>
        <taxon>Halobacteriales</taxon>
        <taxon>Haloferacaceae</taxon>
        <taxon>Haloferax</taxon>
    </lineage>
</organism>
<dbReference type="Proteomes" id="UP000663064">
    <property type="component" value="Chromosome"/>
</dbReference>
<dbReference type="RefSeq" id="WP_193493118.1">
    <property type="nucleotide sequence ID" value="NZ_CP063205.1"/>
</dbReference>
<keyword evidence="4" id="KW-1003">Cell membrane</keyword>
<accession>A0A871BDB7</accession>
<dbReference type="NCBIfam" id="TIGR04207">
    <property type="entry name" value="halo_sig_pep"/>
    <property type="match status" value="1"/>
</dbReference>
<dbReference type="InterPro" id="IPR026452">
    <property type="entry name" value="Surf_glycop_sig_pep"/>
</dbReference>
<evidence type="ECO:0000256" key="12">
    <source>
        <dbReference type="ARBA" id="ARBA00023180"/>
    </source>
</evidence>
<evidence type="ECO:0000256" key="6">
    <source>
        <dbReference type="ARBA" id="ARBA00022525"/>
    </source>
</evidence>
<evidence type="ECO:0000256" key="8">
    <source>
        <dbReference type="ARBA" id="ARBA00022692"/>
    </source>
</evidence>
<feature type="region of interest" description="Disordered" evidence="13">
    <location>
        <begin position="782"/>
        <end position="831"/>
    </location>
</feature>
<dbReference type="Pfam" id="PF18204">
    <property type="entry name" value="PGF-CTERM"/>
    <property type="match status" value="1"/>
</dbReference>
<dbReference type="GO" id="GO:0005886">
    <property type="term" value="C:plasma membrane"/>
    <property type="evidence" value="ECO:0007669"/>
    <property type="project" value="UniProtKB-SubCell"/>
</dbReference>
<feature type="compositionally biased region" description="Acidic residues" evidence="13">
    <location>
        <begin position="817"/>
        <end position="827"/>
    </location>
</feature>
<keyword evidence="7" id="KW-0701">S-layer</keyword>
<feature type="domain" description="PGF-CTERM archaeal protein-sorting signal" evidence="15">
    <location>
        <begin position="831"/>
        <end position="853"/>
    </location>
</feature>
<evidence type="ECO:0000313" key="18">
    <source>
        <dbReference type="EMBL" id="QOS11071.1"/>
    </source>
</evidence>
<keyword evidence="6" id="KW-0964">Secreted</keyword>
<evidence type="ECO:0000259" key="17">
    <source>
        <dbReference type="Pfam" id="PF25162"/>
    </source>
</evidence>
<proteinExistence type="inferred from homology"/>
<dbReference type="GO" id="GO:0030115">
    <property type="term" value="C:S-layer"/>
    <property type="evidence" value="ECO:0007669"/>
    <property type="project" value="UniProtKB-SubCell"/>
</dbReference>
<dbReference type="GeneID" id="59458588"/>
<feature type="transmembrane region" description="Helical" evidence="14">
    <location>
        <begin position="833"/>
        <end position="851"/>
    </location>
</feature>
<keyword evidence="5" id="KW-0134">Cell wall</keyword>
<sequence>MTANKQVRAVLLAALMVFSVFAGSIAFTGTAAAAATSATVSPDTVDKGPSASVDVTVNSGGANDVHVWLDLNDDGYYNASEPNSTDTAAATATLSLSIPESVSAGEYNVSAAESASLTAGTTQQEAYDTLDVVASNPADFNSATHFDDGTPKVEVAFDEAVTVNEMNVTDGETNLSQSVSVSSGQVNVTLSQVYTDDLEVTYNVTDTSGNTATATEDVTFAPIYVANESNNTAYQGSNVAVVASAVDTDVEVEGADDDNNYQFSGSTGPNSQVFVFDTDGKTLDTYQFTVGGAQKAQVDVRDLGLELTVDDLNITTKDGIEGSVSANAGDRTVDIVALDDDGDEVEDTETTVTLNGQGEADFNLSSVDAGEYTIEATDAFTGVTLESDTVTVSKAKDSTGDFASSVINEQVGDVAEITVTLDGTDTGTVTIGDYSLGYSANVTVEDDNDDGEVVLLFNSYAPKKTSSFDVDDSDDEYTVEDITTDIPSGETLDAGDYDLEVATGGEADNVATLVLEDRSTDSVATWTAPTGADLTETEDVYDAIENENLTQTDSLANGDVVVTQVSATGLEGAFDASNFDALSGTQFNLTVEQTNPGPNRDAKVLGINSSSATIIADGDNDTYFIVYDLDDVSASRTDYYDNTSTLYEVEDDDAFNATFTVLEDGDLAEDDESASDEFEVVTPELELDQDEFAVGNAAEQSISGTATVAPGTELTIRVTSDGDTQPRFLKTASVYVQADGTFSSAFDFSEQNLNDTFEVTASVDSGTADDATADGIVGEAMETTTAAETTTTEESTETTTTEESTEEPTETATATEEPTEEATEETTESSTPGFGVVVALVALVAAALLAVRRDN</sequence>
<evidence type="ECO:0000256" key="13">
    <source>
        <dbReference type="SAM" id="MobiDB-lite"/>
    </source>
</evidence>
<dbReference type="EMBL" id="CP063205">
    <property type="protein sequence ID" value="QOS11071.1"/>
    <property type="molecule type" value="Genomic_DNA"/>
</dbReference>
<evidence type="ECO:0000256" key="9">
    <source>
        <dbReference type="ARBA" id="ARBA00022729"/>
    </source>
</evidence>
<keyword evidence="12" id="KW-0325">Glycoprotein</keyword>
<evidence type="ECO:0000256" key="2">
    <source>
        <dbReference type="ARBA" id="ARBA00004237"/>
    </source>
</evidence>
<comment type="similarity">
    <text evidence="3">Belongs to the halobacterial S-layer protein family.</text>
</comment>
<feature type="domain" description="GEVED" evidence="16">
    <location>
        <begin position="65"/>
        <end position="109"/>
    </location>
</feature>
<evidence type="ECO:0000256" key="10">
    <source>
        <dbReference type="ARBA" id="ARBA00022989"/>
    </source>
</evidence>
<keyword evidence="9" id="KW-0732">Signal</keyword>
<protein>
    <submittedName>
        <fullName evidence="18">S-layer glycoprotein</fullName>
    </submittedName>
</protein>
<dbReference type="NCBIfam" id="NF045517">
    <property type="entry name" value="halo_surf_dom"/>
    <property type="match status" value="1"/>
</dbReference>
<dbReference type="InterPro" id="IPR057149">
    <property type="entry name" value="DUF7827"/>
</dbReference>
<evidence type="ECO:0000256" key="7">
    <source>
        <dbReference type="ARBA" id="ARBA00022601"/>
    </source>
</evidence>
<evidence type="ECO:0000256" key="1">
    <source>
        <dbReference type="ARBA" id="ARBA00004236"/>
    </source>
</evidence>
<evidence type="ECO:0000259" key="15">
    <source>
        <dbReference type="Pfam" id="PF18204"/>
    </source>
</evidence>
<evidence type="ECO:0000256" key="11">
    <source>
        <dbReference type="ARBA" id="ARBA00023136"/>
    </source>
</evidence>
<keyword evidence="11 14" id="KW-0472">Membrane</keyword>
<evidence type="ECO:0000256" key="14">
    <source>
        <dbReference type="SAM" id="Phobius"/>
    </source>
</evidence>
<name>A0A871BDB7_HALGI</name>
<dbReference type="NCBIfam" id="NF041335">
    <property type="entry name" value="surf_glcprot_Halo"/>
    <property type="match status" value="1"/>
</dbReference>
<dbReference type="InterPro" id="IPR026371">
    <property type="entry name" value="PGF_CTERM"/>
</dbReference>
<dbReference type="AlphaFoldDB" id="A0A871BDB7"/>
<feature type="compositionally biased region" description="Low complexity" evidence="13">
    <location>
        <begin position="782"/>
        <end position="802"/>
    </location>
</feature>
<reference evidence="18" key="1">
    <citation type="journal article" date="2021" name="Front. Microbiol.">
        <title>Cellular and Genomic Properties of Haloferax gibbonsii LR2-5, the Host of Euryarchaeal Virus HFTV1.</title>
        <authorList>
            <person name="Tittes C."/>
            <person name="Schwarzer S."/>
            <person name="Pfeiffer F."/>
            <person name="Dyall-Smith M."/>
            <person name="Rodriguez-Franco M."/>
            <person name="Oksanen H.M."/>
            <person name="Quax T.E.F."/>
        </authorList>
    </citation>
    <scope>NUCLEOTIDE SEQUENCE</scope>
    <source>
        <strain evidence="18">LR2-5</strain>
    </source>
</reference>